<evidence type="ECO:0000256" key="1">
    <source>
        <dbReference type="SAM" id="MobiDB-lite"/>
    </source>
</evidence>
<dbReference type="GO" id="GO:1990504">
    <property type="term" value="P:dense core granule exocytosis"/>
    <property type="evidence" value="ECO:0007669"/>
    <property type="project" value="InterPro"/>
</dbReference>
<dbReference type="EMBL" id="OC317066">
    <property type="protein sequence ID" value="CAD7394793.1"/>
    <property type="molecule type" value="Genomic_DNA"/>
</dbReference>
<dbReference type="InterPro" id="IPR033227">
    <property type="entry name" value="CAPS"/>
</dbReference>
<dbReference type="PANTHER" id="PTHR12166:SF8">
    <property type="entry name" value="CALCIUM-DEPENDENT SECRETION ACTIVATOR"/>
    <property type="match status" value="1"/>
</dbReference>
<dbReference type="GO" id="GO:0098793">
    <property type="term" value="C:presynapse"/>
    <property type="evidence" value="ECO:0007669"/>
    <property type="project" value="GOC"/>
</dbReference>
<dbReference type="SUPFAM" id="SSF50729">
    <property type="entry name" value="PH domain-like"/>
    <property type="match status" value="1"/>
</dbReference>
<dbReference type="Gene3D" id="2.30.29.30">
    <property type="entry name" value="Pleckstrin-homology domain (PH domain)/Phosphotyrosine-binding domain (PTB)"/>
    <property type="match status" value="1"/>
</dbReference>
<dbReference type="AlphaFoldDB" id="A0A7R9CFE7"/>
<sequence length="176" mass="19923">MPDRMLDNSSPASQLFSSGPDHPSEGFGVHRRETIAIQAYVYNRLHRRYMYALGKAVWKKWKKRYYVLVQVSQYTFAMCSYKEKKAEPSEMMQLDGYTVDYIEPASGKTCIRPKPHQPERVAFLVVSVIASLSCGDHGREYKSKGGQGLETQSVAGKGAATTLWHVQKYIHLPSTT</sequence>
<accession>A0A7R9CFE7</accession>
<dbReference type="PANTHER" id="PTHR12166">
    <property type="entry name" value="CALCIUM-DEPENDENT SECRETION ACTIVATOR"/>
    <property type="match status" value="1"/>
</dbReference>
<dbReference type="InterPro" id="IPR011993">
    <property type="entry name" value="PH-like_dom_sf"/>
</dbReference>
<proteinExistence type="predicted"/>
<dbReference type="GO" id="GO:0016079">
    <property type="term" value="P:synaptic vesicle exocytosis"/>
    <property type="evidence" value="ECO:0007669"/>
    <property type="project" value="InterPro"/>
</dbReference>
<name>A0A7R9CFE7_TIMCR</name>
<feature type="region of interest" description="Disordered" evidence="1">
    <location>
        <begin position="1"/>
        <end position="27"/>
    </location>
</feature>
<gene>
    <name evidence="2" type="ORF">TCEB3V08_LOCUS2700</name>
</gene>
<reference evidence="2" key="1">
    <citation type="submission" date="2020-11" db="EMBL/GenBank/DDBJ databases">
        <authorList>
            <person name="Tran Van P."/>
        </authorList>
    </citation>
    <scope>NUCLEOTIDE SEQUENCE</scope>
</reference>
<evidence type="ECO:0008006" key="3">
    <source>
        <dbReference type="Google" id="ProtNLM"/>
    </source>
</evidence>
<protein>
    <recommendedName>
        <fullName evidence="3">PH domain-containing protein</fullName>
    </recommendedName>
</protein>
<feature type="compositionally biased region" description="Polar residues" evidence="1">
    <location>
        <begin position="7"/>
        <end position="17"/>
    </location>
</feature>
<organism evidence="2">
    <name type="scientific">Timema cristinae</name>
    <name type="common">Walking stick</name>
    <dbReference type="NCBI Taxonomy" id="61476"/>
    <lineage>
        <taxon>Eukaryota</taxon>
        <taxon>Metazoa</taxon>
        <taxon>Ecdysozoa</taxon>
        <taxon>Arthropoda</taxon>
        <taxon>Hexapoda</taxon>
        <taxon>Insecta</taxon>
        <taxon>Pterygota</taxon>
        <taxon>Neoptera</taxon>
        <taxon>Polyneoptera</taxon>
        <taxon>Phasmatodea</taxon>
        <taxon>Timematodea</taxon>
        <taxon>Timematoidea</taxon>
        <taxon>Timematidae</taxon>
        <taxon>Timema</taxon>
    </lineage>
</organism>
<evidence type="ECO:0000313" key="2">
    <source>
        <dbReference type="EMBL" id="CAD7394793.1"/>
    </source>
</evidence>